<dbReference type="KEGG" id="mtr:25500859"/>
<dbReference type="PANTHER" id="PTHR34680:SF3">
    <property type="entry name" value="EXPRESSED PROTEIN"/>
    <property type="match status" value="1"/>
</dbReference>
<dbReference type="EMBL" id="CM001224">
    <property type="protein sequence ID" value="KEH18834.1"/>
    <property type="molecule type" value="Genomic_DNA"/>
</dbReference>
<reference evidence="2 4" key="1">
    <citation type="journal article" date="2011" name="Nature">
        <title>The Medicago genome provides insight into the evolution of rhizobial symbioses.</title>
        <authorList>
            <person name="Young N.D."/>
            <person name="Debelle F."/>
            <person name="Oldroyd G.E."/>
            <person name="Geurts R."/>
            <person name="Cannon S.B."/>
            <person name="Udvardi M.K."/>
            <person name="Benedito V.A."/>
            <person name="Mayer K.F."/>
            <person name="Gouzy J."/>
            <person name="Schoof H."/>
            <person name="Van de Peer Y."/>
            <person name="Proost S."/>
            <person name="Cook D.R."/>
            <person name="Meyers B.C."/>
            <person name="Spannagl M."/>
            <person name="Cheung F."/>
            <person name="De Mita S."/>
            <person name="Krishnakumar V."/>
            <person name="Gundlach H."/>
            <person name="Zhou S."/>
            <person name="Mudge J."/>
            <person name="Bharti A.K."/>
            <person name="Murray J.D."/>
            <person name="Naoumkina M.A."/>
            <person name="Rosen B."/>
            <person name="Silverstein K.A."/>
            <person name="Tang H."/>
            <person name="Rombauts S."/>
            <person name="Zhao P.X."/>
            <person name="Zhou P."/>
            <person name="Barbe V."/>
            <person name="Bardou P."/>
            <person name="Bechner M."/>
            <person name="Bellec A."/>
            <person name="Berger A."/>
            <person name="Berges H."/>
            <person name="Bidwell S."/>
            <person name="Bisseling T."/>
            <person name="Choisne N."/>
            <person name="Couloux A."/>
            <person name="Denny R."/>
            <person name="Deshpande S."/>
            <person name="Dai X."/>
            <person name="Doyle J.J."/>
            <person name="Dudez A.M."/>
            <person name="Farmer A.D."/>
            <person name="Fouteau S."/>
            <person name="Franken C."/>
            <person name="Gibelin C."/>
            <person name="Gish J."/>
            <person name="Goldstein S."/>
            <person name="Gonzalez A.J."/>
            <person name="Green P.J."/>
            <person name="Hallab A."/>
            <person name="Hartog M."/>
            <person name="Hua A."/>
            <person name="Humphray S.J."/>
            <person name="Jeong D.H."/>
            <person name="Jing Y."/>
            <person name="Jocker A."/>
            <person name="Kenton S.M."/>
            <person name="Kim D.J."/>
            <person name="Klee K."/>
            <person name="Lai H."/>
            <person name="Lang C."/>
            <person name="Lin S."/>
            <person name="Macmil S.L."/>
            <person name="Magdelenat G."/>
            <person name="Matthews L."/>
            <person name="McCorrison J."/>
            <person name="Monaghan E.L."/>
            <person name="Mun J.H."/>
            <person name="Najar F.Z."/>
            <person name="Nicholson C."/>
            <person name="Noirot C."/>
            <person name="O'Bleness M."/>
            <person name="Paule C.R."/>
            <person name="Poulain J."/>
            <person name="Prion F."/>
            <person name="Qin B."/>
            <person name="Qu C."/>
            <person name="Retzel E.F."/>
            <person name="Riddle C."/>
            <person name="Sallet E."/>
            <person name="Samain S."/>
            <person name="Samson N."/>
            <person name="Sanders I."/>
            <person name="Saurat O."/>
            <person name="Scarpelli C."/>
            <person name="Schiex T."/>
            <person name="Segurens B."/>
            <person name="Severin A.J."/>
            <person name="Sherrier D.J."/>
            <person name="Shi R."/>
            <person name="Sims S."/>
            <person name="Singer S.R."/>
            <person name="Sinharoy S."/>
            <person name="Sterck L."/>
            <person name="Viollet A."/>
            <person name="Wang B.B."/>
            <person name="Wang K."/>
            <person name="Wang M."/>
            <person name="Wang X."/>
            <person name="Warfsmann J."/>
            <person name="Weissenbach J."/>
            <person name="White D.D."/>
            <person name="White J.D."/>
            <person name="Wiley G.B."/>
            <person name="Wincker P."/>
            <person name="Xing Y."/>
            <person name="Yang L."/>
            <person name="Yao Z."/>
            <person name="Ying F."/>
            <person name="Zhai J."/>
            <person name="Zhou L."/>
            <person name="Zuber A."/>
            <person name="Denarie J."/>
            <person name="Dixon R.A."/>
            <person name="May G.D."/>
            <person name="Schwartz D.C."/>
            <person name="Rogers J."/>
            <person name="Quetier F."/>
            <person name="Town C.D."/>
            <person name="Roe B.A."/>
        </authorList>
    </citation>
    <scope>NUCLEOTIDE SEQUENCE [LARGE SCALE GENOMIC DNA]</scope>
    <source>
        <strain evidence="2">A17</strain>
        <strain evidence="3 4">cv. Jemalong A17</strain>
    </source>
</reference>
<name>A0A072TMW1_MEDTR</name>
<feature type="region of interest" description="Disordered" evidence="1">
    <location>
        <begin position="134"/>
        <end position="164"/>
    </location>
</feature>
<gene>
    <name evidence="3" type="primary">25500859</name>
    <name evidence="2" type="ordered locus">MTR_8g028835</name>
</gene>
<accession>A0A072TMW1</accession>
<dbReference type="OrthoDB" id="1927437at2759"/>
<evidence type="ECO:0000313" key="2">
    <source>
        <dbReference type="EMBL" id="KEH18834.1"/>
    </source>
</evidence>
<reference evidence="3" key="3">
    <citation type="submission" date="2015-04" db="UniProtKB">
        <authorList>
            <consortium name="EnsemblPlants"/>
        </authorList>
    </citation>
    <scope>IDENTIFICATION</scope>
    <source>
        <strain evidence="3">cv. Jemalong A17</strain>
    </source>
</reference>
<dbReference type="AlphaFoldDB" id="A0A072TMW1"/>
<feature type="region of interest" description="Disordered" evidence="1">
    <location>
        <begin position="81"/>
        <end position="119"/>
    </location>
</feature>
<dbReference type="HOGENOM" id="CLU_1621490_0_0_1"/>
<dbReference type="STRING" id="3880.A0A072TMW1"/>
<feature type="compositionally biased region" description="Basic and acidic residues" evidence="1">
    <location>
        <begin position="154"/>
        <end position="164"/>
    </location>
</feature>
<dbReference type="PaxDb" id="3880-AES78730"/>
<dbReference type="PANTHER" id="PTHR34680">
    <property type="entry name" value="EXPRESSED PROTEIN"/>
    <property type="match status" value="1"/>
</dbReference>
<feature type="compositionally biased region" description="Acidic residues" evidence="1">
    <location>
        <begin position="134"/>
        <end position="144"/>
    </location>
</feature>
<protein>
    <submittedName>
        <fullName evidence="2 3">Uncharacterized protein</fullName>
    </submittedName>
</protein>
<reference evidence="2 4" key="2">
    <citation type="journal article" date="2014" name="BMC Genomics">
        <title>An improved genome release (version Mt4.0) for the model legume Medicago truncatula.</title>
        <authorList>
            <person name="Tang H."/>
            <person name="Krishnakumar V."/>
            <person name="Bidwell S."/>
            <person name="Rosen B."/>
            <person name="Chan A."/>
            <person name="Zhou S."/>
            <person name="Gentzbittel L."/>
            <person name="Childs K.L."/>
            <person name="Yandell M."/>
            <person name="Gundlach H."/>
            <person name="Mayer K.F."/>
            <person name="Schwartz D.C."/>
            <person name="Town C.D."/>
        </authorList>
    </citation>
    <scope>GENOME REANNOTATION</scope>
    <source>
        <strain evidence="2">A17</strain>
        <strain evidence="3 4">cv. Jemalong A17</strain>
    </source>
</reference>
<feature type="compositionally biased region" description="Low complexity" evidence="1">
    <location>
        <begin position="103"/>
        <end position="119"/>
    </location>
</feature>
<evidence type="ECO:0000313" key="3">
    <source>
        <dbReference type="EnsemblPlants" id="KEH18834"/>
    </source>
</evidence>
<evidence type="ECO:0000313" key="4">
    <source>
        <dbReference type="Proteomes" id="UP000002051"/>
    </source>
</evidence>
<organism evidence="2 4">
    <name type="scientific">Medicago truncatula</name>
    <name type="common">Barrel medic</name>
    <name type="synonym">Medicago tribuloides</name>
    <dbReference type="NCBI Taxonomy" id="3880"/>
    <lineage>
        <taxon>Eukaryota</taxon>
        <taxon>Viridiplantae</taxon>
        <taxon>Streptophyta</taxon>
        <taxon>Embryophyta</taxon>
        <taxon>Tracheophyta</taxon>
        <taxon>Spermatophyta</taxon>
        <taxon>Magnoliopsida</taxon>
        <taxon>eudicotyledons</taxon>
        <taxon>Gunneridae</taxon>
        <taxon>Pentapetalae</taxon>
        <taxon>rosids</taxon>
        <taxon>fabids</taxon>
        <taxon>Fabales</taxon>
        <taxon>Fabaceae</taxon>
        <taxon>Papilionoideae</taxon>
        <taxon>50 kb inversion clade</taxon>
        <taxon>NPAAA clade</taxon>
        <taxon>Hologalegina</taxon>
        <taxon>IRL clade</taxon>
        <taxon>Trifolieae</taxon>
        <taxon>Medicago</taxon>
    </lineage>
</organism>
<dbReference type="Proteomes" id="UP000002051">
    <property type="component" value="Chromosome 8"/>
</dbReference>
<sequence length="164" mass="18077">MRIRKNTKLSPLLFTCSPSLLQNGSFPVEIFQTHVCQLNQSPWDVIPFASNNSSSIQFQEQDIFTNGDSFGALDESNKGLKRNWNGGGGIEAPRRGRGRPKKSVGSASGSNNNVDNSVDVNVVTCSEGLDCVEDYEDDYDDSGDDNGNRRTRKPVKERSLKSLM</sequence>
<dbReference type="EnsemblPlants" id="KEH18834">
    <property type="protein sequence ID" value="KEH18834"/>
    <property type="gene ID" value="MTR_8g028835"/>
</dbReference>
<evidence type="ECO:0000256" key="1">
    <source>
        <dbReference type="SAM" id="MobiDB-lite"/>
    </source>
</evidence>
<proteinExistence type="predicted"/>
<keyword evidence="4" id="KW-1185">Reference proteome</keyword>